<feature type="region of interest" description="Disordered" evidence="1">
    <location>
        <begin position="316"/>
        <end position="472"/>
    </location>
</feature>
<dbReference type="RefSeq" id="XP_002542295.1">
    <property type="nucleotide sequence ID" value="XM_002542249.1"/>
</dbReference>
<dbReference type="STRING" id="336963.C4JJK4"/>
<evidence type="ECO:0000313" key="3">
    <source>
        <dbReference type="Proteomes" id="UP000002058"/>
    </source>
</evidence>
<gene>
    <name evidence="2" type="ORF">UREG_01811</name>
</gene>
<dbReference type="GeneID" id="8443864"/>
<dbReference type="EMBL" id="CH476615">
    <property type="protein sequence ID" value="EEP76962.1"/>
    <property type="molecule type" value="Genomic_DNA"/>
</dbReference>
<dbReference type="AlphaFoldDB" id="C4JJK4"/>
<feature type="compositionally biased region" description="Low complexity" evidence="1">
    <location>
        <begin position="437"/>
        <end position="458"/>
    </location>
</feature>
<dbReference type="VEuPathDB" id="FungiDB:UREG_01811"/>
<evidence type="ECO:0000256" key="1">
    <source>
        <dbReference type="SAM" id="MobiDB-lite"/>
    </source>
</evidence>
<protein>
    <submittedName>
        <fullName evidence="2">Uncharacterized protein</fullName>
    </submittedName>
</protein>
<sequence length="609" mass="66520">MSHQAQEDGEVGGSSADIPATPSSNYQQPDSDESSRPPSSSSQFSPLNTHPGIKCVWCSKEFNSTFEMLPAEALKLHMKSAHPNVTADSRHIASEGTSVAEKLLQETKQARQPAQTGGRQIATGVEERIALGWKFHDVRDFTKDYSGEKDELESMWKRLFDGFDRPKPYEAEEAEHGSFLSITDPEIYVDLLKNPDSHSTEELYAITANAAKALEVWQDEYMAVDELSRWATRRVLKKTVDPRKTESFQVFEDKKEAKLYGYKYDSRPSKVGNQNPFLQGGFKPTTDQMKKMTAAATDPYNVDGWTPIVKDGVEYVPRIRPPPPPEAKRKVETTTTSGEATNGRHGGKRVTRYGGSRYPTTREGSQALTERSSPTPSIGTRTQSPEASATPNSLYAGRSKRRTRSGKISNSAGPTIAKTTRSRVTKPSALGPNRSRAAPTSVPPTGATTTVTTPTSTPGPAPTYEDPLLDPKNLEKIRQSKHPKRTEAMIRHWAKFNSEGRTRNPKRTKAQIEADKAAQAAADAAQKASSGRKRKLETESEPANTTASTPIPKKTKRAVAKPRAVSEANSPVPMPAMQAPSTMVPPTSVTPATGTLGNPTYPASMQNGQ</sequence>
<feature type="compositionally biased region" description="Low complexity" evidence="1">
    <location>
        <begin position="517"/>
        <end position="528"/>
    </location>
</feature>
<evidence type="ECO:0000313" key="2">
    <source>
        <dbReference type="EMBL" id="EEP76962.1"/>
    </source>
</evidence>
<accession>C4JJK4</accession>
<feature type="compositionally biased region" description="Low complexity" evidence="1">
    <location>
        <begin position="579"/>
        <end position="593"/>
    </location>
</feature>
<name>C4JJK4_UNCRE</name>
<feature type="compositionally biased region" description="Low complexity" evidence="1">
    <location>
        <begin position="36"/>
        <end position="46"/>
    </location>
</feature>
<keyword evidence="3" id="KW-1185">Reference proteome</keyword>
<dbReference type="Proteomes" id="UP000002058">
    <property type="component" value="Unassembled WGS sequence"/>
</dbReference>
<feature type="compositionally biased region" description="Polar residues" evidence="1">
    <location>
        <begin position="595"/>
        <end position="609"/>
    </location>
</feature>
<feature type="region of interest" description="Disordered" evidence="1">
    <location>
        <begin position="1"/>
        <end position="47"/>
    </location>
</feature>
<feature type="region of interest" description="Disordered" evidence="1">
    <location>
        <begin position="494"/>
        <end position="609"/>
    </location>
</feature>
<dbReference type="eggNOG" id="ENOG502S2DX">
    <property type="taxonomic scope" value="Eukaryota"/>
</dbReference>
<feature type="compositionally biased region" description="Polar residues" evidence="1">
    <location>
        <begin position="406"/>
        <end position="419"/>
    </location>
</feature>
<dbReference type="HOGENOM" id="CLU_019094_0_0_1"/>
<dbReference type="OrthoDB" id="4115400at2759"/>
<dbReference type="InParanoid" id="C4JJK4"/>
<dbReference type="KEGG" id="ure:UREG_01811"/>
<dbReference type="OMA" id="KAMLDHW"/>
<feature type="compositionally biased region" description="Polar residues" evidence="1">
    <location>
        <begin position="358"/>
        <end position="393"/>
    </location>
</feature>
<reference evidence="3" key="1">
    <citation type="journal article" date="2009" name="Genome Res.">
        <title>Comparative genomic analyses of the human fungal pathogens Coccidioides and their relatives.</title>
        <authorList>
            <person name="Sharpton T.J."/>
            <person name="Stajich J.E."/>
            <person name="Rounsley S.D."/>
            <person name="Gardner M.J."/>
            <person name="Wortman J.R."/>
            <person name="Jordar V.S."/>
            <person name="Maiti R."/>
            <person name="Kodira C.D."/>
            <person name="Neafsey D.E."/>
            <person name="Zeng Q."/>
            <person name="Hung C.-Y."/>
            <person name="McMahan C."/>
            <person name="Muszewska A."/>
            <person name="Grynberg M."/>
            <person name="Mandel M.A."/>
            <person name="Kellner E.M."/>
            <person name="Barker B.M."/>
            <person name="Galgiani J.N."/>
            <person name="Orbach M.J."/>
            <person name="Kirkland T.N."/>
            <person name="Cole G.T."/>
            <person name="Henn M.R."/>
            <person name="Birren B.W."/>
            <person name="Taylor J.W."/>
        </authorList>
    </citation>
    <scope>NUCLEOTIDE SEQUENCE [LARGE SCALE GENOMIC DNA]</scope>
    <source>
        <strain evidence="3">UAMH 1704</strain>
    </source>
</reference>
<proteinExistence type="predicted"/>
<organism evidence="2 3">
    <name type="scientific">Uncinocarpus reesii (strain UAMH 1704)</name>
    <dbReference type="NCBI Taxonomy" id="336963"/>
    <lineage>
        <taxon>Eukaryota</taxon>
        <taxon>Fungi</taxon>
        <taxon>Dikarya</taxon>
        <taxon>Ascomycota</taxon>
        <taxon>Pezizomycotina</taxon>
        <taxon>Eurotiomycetes</taxon>
        <taxon>Eurotiomycetidae</taxon>
        <taxon>Onygenales</taxon>
        <taxon>Onygenaceae</taxon>
        <taxon>Uncinocarpus</taxon>
    </lineage>
</organism>